<dbReference type="Proteomes" id="UP001274830">
    <property type="component" value="Unassembled WGS sequence"/>
</dbReference>
<keyword evidence="3" id="KW-1185">Reference proteome</keyword>
<gene>
    <name evidence="2" type="ORF">LTR78_009582</name>
</gene>
<organism evidence="2 3">
    <name type="scientific">Recurvomyces mirabilis</name>
    <dbReference type="NCBI Taxonomy" id="574656"/>
    <lineage>
        <taxon>Eukaryota</taxon>
        <taxon>Fungi</taxon>
        <taxon>Dikarya</taxon>
        <taxon>Ascomycota</taxon>
        <taxon>Pezizomycotina</taxon>
        <taxon>Dothideomycetes</taxon>
        <taxon>Dothideomycetidae</taxon>
        <taxon>Mycosphaerellales</taxon>
        <taxon>Teratosphaeriaceae</taxon>
        <taxon>Recurvomyces</taxon>
    </lineage>
</organism>
<evidence type="ECO:0000256" key="1">
    <source>
        <dbReference type="SAM" id="MobiDB-lite"/>
    </source>
</evidence>
<name>A0AAE0WIJ0_9PEZI</name>
<reference evidence="2" key="1">
    <citation type="submission" date="2023-07" db="EMBL/GenBank/DDBJ databases">
        <title>Black Yeasts Isolated from many extreme environments.</title>
        <authorList>
            <person name="Coleine C."/>
            <person name="Stajich J.E."/>
            <person name="Selbmann L."/>
        </authorList>
    </citation>
    <scope>NUCLEOTIDE SEQUENCE</scope>
    <source>
        <strain evidence="2">CCFEE 5485</strain>
    </source>
</reference>
<protein>
    <submittedName>
        <fullName evidence="2">Uncharacterized protein</fullName>
    </submittedName>
</protein>
<evidence type="ECO:0000313" key="3">
    <source>
        <dbReference type="Proteomes" id="UP001274830"/>
    </source>
</evidence>
<dbReference type="AlphaFoldDB" id="A0AAE0WIJ0"/>
<accession>A0AAE0WIJ0</accession>
<feature type="region of interest" description="Disordered" evidence="1">
    <location>
        <begin position="35"/>
        <end position="73"/>
    </location>
</feature>
<proteinExistence type="predicted"/>
<sequence length="95" mass="10218">MFSTTRQATALALRAKPMTAVQPFRVANVAFISSTPKNPAEPAMQRPGLVRGAPGTPPPMKQGMPESVPLPSQEGTKGVMQYALYVQDMEWDGSD</sequence>
<evidence type="ECO:0000313" key="2">
    <source>
        <dbReference type="EMBL" id="KAK3670478.1"/>
    </source>
</evidence>
<dbReference type="EMBL" id="JAUTXT010000055">
    <property type="protein sequence ID" value="KAK3670478.1"/>
    <property type="molecule type" value="Genomic_DNA"/>
</dbReference>
<comment type="caution">
    <text evidence="2">The sequence shown here is derived from an EMBL/GenBank/DDBJ whole genome shotgun (WGS) entry which is preliminary data.</text>
</comment>